<evidence type="ECO:0000256" key="1">
    <source>
        <dbReference type="ARBA" id="ARBA00004141"/>
    </source>
</evidence>
<evidence type="ECO:0000313" key="10">
    <source>
        <dbReference type="Proteomes" id="UP000265020"/>
    </source>
</evidence>
<dbReference type="GO" id="GO:0004888">
    <property type="term" value="F:transmembrane signaling receptor activity"/>
    <property type="evidence" value="ECO:0007669"/>
    <property type="project" value="InterPro"/>
</dbReference>
<feature type="transmembrane region" description="Helical" evidence="5">
    <location>
        <begin position="290"/>
        <end position="312"/>
    </location>
</feature>
<feature type="domain" description="Neurotransmitter-gated ion-channel ligand-binding" evidence="7">
    <location>
        <begin position="53"/>
        <end position="192"/>
    </location>
</feature>
<dbReference type="Ensembl" id="ENSCVAT00000016630.1">
    <property type="protein sequence ID" value="ENSCVAP00000010045.1"/>
    <property type="gene ID" value="ENSCVAG00000012110.1"/>
</dbReference>
<accession>A0A3Q2FTE5</accession>
<keyword evidence="2 5" id="KW-0812">Transmembrane</keyword>
<evidence type="ECO:0000256" key="4">
    <source>
        <dbReference type="ARBA" id="ARBA00023136"/>
    </source>
</evidence>
<dbReference type="InterPro" id="IPR006202">
    <property type="entry name" value="Neur_chan_lig-bd"/>
</dbReference>
<dbReference type="KEGG" id="cvg:107083125"/>
<evidence type="ECO:0000256" key="2">
    <source>
        <dbReference type="ARBA" id="ARBA00022692"/>
    </source>
</evidence>
<dbReference type="GO" id="GO:0016020">
    <property type="term" value="C:membrane"/>
    <property type="evidence" value="ECO:0007669"/>
    <property type="project" value="UniProtKB-SubCell"/>
</dbReference>
<protein>
    <submittedName>
        <fullName evidence="9">Zinc-activated ligand-gated ion channel-like</fullName>
    </submittedName>
</protein>
<sequence>MLALCKDHTAQQRNMESAVVLLSLLITGFAQTENMCTDRRCLAQMLISKEYLSSPQSENCTMLVEVPIIRYQTLSVNMKELHVKSRLEADIKWIDPELAWNTSIYPFERVILPVNKVWTPDIAIENGESTMQHHSLDLLVHSNGTVQHKVVVLATVECEINLFNYPFAFDKCPVGIKSTPPDECGIVVDVNTVTLGSTSHGDWETEEVKLEKKREDRNYISVYLRIRVTNPFITLLLPTYLIMIADIVSCALPLQGGERNSFKVTLVLSFTMFLNILTDVLPGDSKCSPVIRIHFCVCQVLMMISTLVSMLLTRVSQDGFFLFTFSFSRCSRQNAGGNEENDEAAEAKGDISIIQHDVSQDSLMHNMIVKFLEAFDTKQQETERRQQLADKLDKICFWFYLVVTFAYLAAMTYVMVRYECIVDHFTFWE</sequence>
<comment type="subcellular location">
    <subcellularLocation>
        <location evidence="1">Membrane</location>
        <topology evidence="1">Multi-pass membrane protein</topology>
    </subcellularLocation>
</comment>
<evidence type="ECO:0000256" key="5">
    <source>
        <dbReference type="SAM" id="Phobius"/>
    </source>
</evidence>
<feature type="chain" id="PRO_5018535716" evidence="6">
    <location>
        <begin position="31"/>
        <end position="429"/>
    </location>
</feature>
<keyword evidence="4 5" id="KW-0472">Membrane</keyword>
<dbReference type="Proteomes" id="UP000265020">
    <property type="component" value="Unassembled WGS sequence"/>
</dbReference>
<feature type="transmembrane region" description="Helical" evidence="5">
    <location>
        <begin position="395"/>
        <end position="416"/>
    </location>
</feature>
<dbReference type="InterPro" id="IPR036734">
    <property type="entry name" value="Neur_chan_lig-bd_sf"/>
</dbReference>
<dbReference type="InterPro" id="IPR006029">
    <property type="entry name" value="Neurotrans-gated_channel_TM"/>
</dbReference>
<keyword evidence="10" id="KW-1185">Reference proteome</keyword>
<dbReference type="GeneID" id="107083125"/>
<reference evidence="9" key="1">
    <citation type="submission" date="2025-08" db="UniProtKB">
        <authorList>
            <consortium name="Ensembl"/>
        </authorList>
    </citation>
    <scope>IDENTIFICATION</scope>
</reference>
<dbReference type="RefSeq" id="XP_015227610.1">
    <property type="nucleotide sequence ID" value="XM_015372124.1"/>
</dbReference>
<keyword evidence="6" id="KW-0732">Signal</keyword>
<keyword evidence="3 5" id="KW-1133">Transmembrane helix</keyword>
<dbReference type="Gene3D" id="2.70.170.10">
    <property type="entry name" value="Neurotransmitter-gated ion-channel ligand-binding domain"/>
    <property type="match status" value="1"/>
</dbReference>
<name>A0A3Q2FTE5_CYPVA</name>
<dbReference type="InterPro" id="IPR038050">
    <property type="entry name" value="Neuro_actylchol_rec"/>
</dbReference>
<dbReference type="SUPFAM" id="SSF63712">
    <property type="entry name" value="Nicotinic receptor ligand binding domain-like"/>
    <property type="match status" value="1"/>
</dbReference>
<dbReference type="SUPFAM" id="SSF90112">
    <property type="entry name" value="Neurotransmitter-gated ion-channel transmembrane pore"/>
    <property type="match status" value="1"/>
</dbReference>
<dbReference type="PANTHER" id="PTHR18945">
    <property type="entry name" value="NEUROTRANSMITTER GATED ION CHANNEL"/>
    <property type="match status" value="1"/>
</dbReference>
<dbReference type="Pfam" id="PF02932">
    <property type="entry name" value="Neur_chan_memb"/>
    <property type="match status" value="1"/>
</dbReference>
<dbReference type="OMA" id="TWPLVHG"/>
<feature type="transmembrane region" description="Helical" evidence="5">
    <location>
        <begin position="232"/>
        <end position="254"/>
    </location>
</feature>
<evidence type="ECO:0000259" key="7">
    <source>
        <dbReference type="Pfam" id="PF02931"/>
    </source>
</evidence>
<dbReference type="GO" id="GO:0005230">
    <property type="term" value="F:extracellular ligand-gated monoatomic ion channel activity"/>
    <property type="evidence" value="ECO:0007669"/>
    <property type="project" value="InterPro"/>
</dbReference>
<evidence type="ECO:0000259" key="8">
    <source>
        <dbReference type="Pfam" id="PF02932"/>
    </source>
</evidence>
<evidence type="ECO:0000256" key="3">
    <source>
        <dbReference type="ARBA" id="ARBA00022989"/>
    </source>
</evidence>
<feature type="signal peptide" evidence="6">
    <location>
        <begin position="1"/>
        <end position="30"/>
    </location>
</feature>
<dbReference type="AlphaFoldDB" id="A0A3Q2FTE5"/>
<dbReference type="GeneTree" id="ENSGT00920000149199"/>
<dbReference type="Pfam" id="PF02931">
    <property type="entry name" value="Neur_chan_LBD"/>
    <property type="match status" value="1"/>
</dbReference>
<feature type="transmembrane region" description="Helical" evidence="5">
    <location>
        <begin position="261"/>
        <end position="278"/>
    </location>
</feature>
<organism evidence="9 10">
    <name type="scientific">Cyprinodon variegatus</name>
    <name type="common">Sheepshead minnow</name>
    <dbReference type="NCBI Taxonomy" id="28743"/>
    <lineage>
        <taxon>Eukaryota</taxon>
        <taxon>Metazoa</taxon>
        <taxon>Chordata</taxon>
        <taxon>Craniata</taxon>
        <taxon>Vertebrata</taxon>
        <taxon>Euteleostomi</taxon>
        <taxon>Actinopterygii</taxon>
        <taxon>Neopterygii</taxon>
        <taxon>Teleostei</taxon>
        <taxon>Neoteleostei</taxon>
        <taxon>Acanthomorphata</taxon>
        <taxon>Ovalentaria</taxon>
        <taxon>Atherinomorphae</taxon>
        <taxon>Cyprinodontiformes</taxon>
        <taxon>Cyprinodontidae</taxon>
        <taxon>Cyprinodon</taxon>
    </lineage>
</organism>
<evidence type="ECO:0000256" key="6">
    <source>
        <dbReference type="SAM" id="SignalP"/>
    </source>
</evidence>
<dbReference type="Gene3D" id="1.20.58.390">
    <property type="entry name" value="Neurotransmitter-gated ion-channel transmembrane domain"/>
    <property type="match status" value="1"/>
</dbReference>
<dbReference type="OrthoDB" id="5920062at2759"/>
<evidence type="ECO:0000313" key="9">
    <source>
        <dbReference type="Ensembl" id="ENSCVAP00000010045.1"/>
    </source>
</evidence>
<dbReference type="InterPro" id="IPR006201">
    <property type="entry name" value="Neur_channel"/>
</dbReference>
<proteinExistence type="predicted"/>
<dbReference type="InterPro" id="IPR036719">
    <property type="entry name" value="Neuro-gated_channel_TM_sf"/>
</dbReference>
<reference evidence="9" key="2">
    <citation type="submission" date="2025-09" db="UniProtKB">
        <authorList>
            <consortium name="Ensembl"/>
        </authorList>
    </citation>
    <scope>IDENTIFICATION</scope>
</reference>
<feature type="domain" description="Neurotransmitter-gated ion-channel transmembrane" evidence="8">
    <location>
        <begin position="236"/>
        <end position="313"/>
    </location>
</feature>